<feature type="compositionally biased region" description="Basic residues" evidence="1">
    <location>
        <begin position="1"/>
        <end position="11"/>
    </location>
</feature>
<feature type="region of interest" description="Disordered" evidence="1">
    <location>
        <begin position="1"/>
        <end position="158"/>
    </location>
</feature>
<evidence type="ECO:0000313" key="3">
    <source>
        <dbReference type="Proteomes" id="UP000467841"/>
    </source>
</evidence>
<keyword evidence="3" id="KW-1185">Reference proteome</keyword>
<organism evidence="2 3">
    <name type="scientific">Microthlaspi erraticum</name>
    <dbReference type="NCBI Taxonomy" id="1685480"/>
    <lineage>
        <taxon>Eukaryota</taxon>
        <taxon>Viridiplantae</taxon>
        <taxon>Streptophyta</taxon>
        <taxon>Embryophyta</taxon>
        <taxon>Tracheophyta</taxon>
        <taxon>Spermatophyta</taxon>
        <taxon>Magnoliopsida</taxon>
        <taxon>eudicotyledons</taxon>
        <taxon>Gunneridae</taxon>
        <taxon>Pentapetalae</taxon>
        <taxon>rosids</taxon>
        <taxon>malvids</taxon>
        <taxon>Brassicales</taxon>
        <taxon>Brassicaceae</taxon>
        <taxon>Coluteocarpeae</taxon>
        <taxon>Microthlaspi</taxon>
    </lineage>
</organism>
<feature type="compositionally biased region" description="Basic residues" evidence="1">
    <location>
        <begin position="94"/>
        <end position="105"/>
    </location>
</feature>
<dbReference type="EMBL" id="CACVBM020000333">
    <property type="protein sequence ID" value="CAA7017778.1"/>
    <property type="molecule type" value="Genomic_DNA"/>
</dbReference>
<name>A0A6D2HV17_9BRAS</name>
<evidence type="ECO:0000313" key="2">
    <source>
        <dbReference type="EMBL" id="CAA7017778.1"/>
    </source>
</evidence>
<dbReference type="Proteomes" id="UP000467841">
    <property type="component" value="Unassembled WGS sequence"/>
</dbReference>
<accession>A0A6D2HV17</accession>
<sequence>MSRKGVIKRVKTGPDGLSSIAPNRAHRLAENEHTTIVLRKHPRSIPPSPRPSSRTDPGSIVPRSAVQPATTSRARPRRANREAISRPRTTTSRGRSHRPTRKASHVRPEPSANPSISDPTAERKLSATIDPTVPIADHDPIVPTDRPNVRSTRSPFEARFTRFQRPGLTLSRL</sequence>
<gene>
    <name evidence="2" type="ORF">MERR_LOCUS5013</name>
</gene>
<dbReference type="AlphaFoldDB" id="A0A6D2HV17"/>
<proteinExistence type="predicted"/>
<protein>
    <submittedName>
        <fullName evidence="2">Uncharacterized protein</fullName>
    </submittedName>
</protein>
<comment type="caution">
    <text evidence="2">The sequence shown here is derived from an EMBL/GenBank/DDBJ whole genome shotgun (WGS) entry which is preliminary data.</text>
</comment>
<reference evidence="2" key="1">
    <citation type="submission" date="2020-01" db="EMBL/GenBank/DDBJ databases">
        <authorList>
            <person name="Mishra B."/>
        </authorList>
    </citation>
    <scope>NUCLEOTIDE SEQUENCE [LARGE SCALE GENOMIC DNA]</scope>
</reference>
<evidence type="ECO:0000256" key="1">
    <source>
        <dbReference type="SAM" id="MobiDB-lite"/>
    </source>
</evidence>